<reference evidence="2" key="2">
    <citation type="submission" date="2024-02" db="EMBL/GenBank/DDBJ databases">
        <title>Comparative genomics of Cryptococcus and Kwoniella reveals pathogenesis evolution and contrasting modes of karyotype evolution via chromosome fusion or intercentromeric recombination.</title>
        <authorList>
            <person name="Coelho M.A."/>
            <person name="David-Palma M."/>
            <person name="Shea T."/>
            <person name="Bowers K."/>
            <person name="McGinley-Smith S."/>
            <person name="Mohammad A.W."/>
            <person name="Gnirke A."/>
            <person name="Yurkov A.M."/>
            <person name="Nowrousian M."/>
            <person name="Sun S."/>
            <person name="Cuomo C.A."/>
            <person name="Heitman J."/>
        </authorList>
    </citation>
    <scope>NUCLEOTIDE SEQUENCE</scope>
    <source>
        <strain evidence="2">CBS 10117</strain>
    </source>
</reference>
<organism evidence="2 3">
    <name type="scientific">Kwoniella dejecticola CBS 10117</name>
    <dbReference type="NCBI Taxonomy" id="1296121"/>
    <lineage>
        <taxon>Eukaryota</taxon>
        <taxon>Fungi</taxon>
        <taxon>Dikarya</taxon>
        <taxon>Basidiomycota</taxon>
        <taxon>Agaricomycotina</taxon>
        <taxon>Tremellomycetes</taxon>
        <taxon>Tremellales</taxon>
        <taxon>Cryptococcaceae</taxon>
        <taxon>Kwoniella</taxon>
    </lineage>
</organism>
<reference evidence="2" key="1">
    <citation type="submission" date="2013-07" db="EMBL/GenBank/DDBJ databases">
        <authorList>
            <consortium name="The Broad Institute Genome Sequencing Platform"/>
            <person name="Cuomo C."/>
            <person name="Litvintseva A."/>
            <person name="Chen Y."/>
            <person name="Heitman J."/>
            <person name="Sun S."/>
            <person name="Springer D."/>
            <person name="Dromer F."/>
            <person name="Young S.K."/>
            <person name="Zeng Q."/>
            <person name="Gargeya S."/>
            <person name="Fitzgerald M."/>
            <person name="Abouelleil A."/>
            <person name="Alvarado L."/>
            <person name="Berlin A.M."/>
            <person name="Chapman S.B."/>
            <person name="Dewar J."/>
            <person name="Goldberg J."/>
            <person name="Griggs A."/>
            <person name="Gujja S."/>
            <person name="Hansen M."/>
            <person name="Howarth C."/>
            <person name="Imamovic A."/>
            <person name="Larimer J."/>
            <person name="McCowan C."/>
            <person name="Murphy C."/>
            <person name="Pearson M."/>
            <person name="Priest M."/>
            <person name="Roberts A."/>
            <person name="Saif S."/>
            <person name="Shea T."/>
            <person name="Sykes S."/>
            <person name="Wortman J."/>
            <person name="Nusbaum C."/>
            <person name="Birren B."/>
        </authorList>
    </citation>
    <scope>NUCLEOTIDE SEQUENCE</scope>
    <source>
        <strain evidence="2">CBS 10117</strain>
    </source>
</reference>
<evidence type="ECO:0000313" key="3">
    <source>
        <dbReference type="Proteomes" id="UP000078595"/>
    </source>
</evidence>
<dbReference type="EMBL" id="CP144536">
    <property type="protein sequence ID" value="WWC63705.1"/>
    <property type="molecule type" value="Genomic_DNA"/>
</dbReference>
<evidence type="ECO:0000256" key="1">
    <source>
        <dbReference type="SAM" id="Phobius"/>
    </source>
</evidence>
<dbReference type="AlphaFoldDB" id="A0AAJ8KTS1"/>
<gene>
    <name evidence="2" type="ORF">I303_106310</name>
</gene>
<dbReference type="Proteomes" id="UP000078595">
    <property type="component" value="Chromosome 7"/>
</dbReference>
<dbReference type="PANTHER" id="PTHR37490">
    <property type="entry name" value="EXPRESSED PROTEIN"/>
    <property type="match status" value="1"/>
</dbReference>
<keyword evidence="1" id="KW-0812">Transmembrane</keyword>
<dbReference type="GeneID" id="28970029"/>
<protein>
    <submittedName>
        <fullName evidence="2">Uncharacterized protein</fullName>
    </submittedName>
</protein>
<dbReference type="InterPro" id="IPR021838">
    <property type="entry name" value="DUF3431"/>
</dbReference>
<keyword evidence="3" id="KW-1185">Reference proteome</keyword>
<name>A0AAJ8KTS1_9TREE</name>
<keyword evidence="1" id="KW-0472">Membrane</keyword>
<proteinExistence type="predicted"/>
<keyword evidence="1" id="KW-1133">Transmembrane helix</keyword>
<evidence type="ECO:0000313" key="2">
    <source>
        <dbReference type="EMBL" id="WWC63705.1"/>
    </source>
</evidence>
<dbReference type="Pfam" id="PF11913">
    <property type="entry name" value="DUF3431"/>
    <property type="match status" value="1"/>
</dbReference>
<dbReference type="RefSeq" id="XP_065825423.1">
    <property type="nucleotide sequence ID" value="XM_065969351.1"/>
</dbReference>
<dbReference type="KEGG" id="kdj:28970029"/>
<accession>A0AAJ8KTS1</accession>
<sequence length="318" mass="36507">MGLMESIPPELQENITRLWTSPKKRAAAMAVLVMVAIIGLYASFGPVVSMLPVPDVSRDNAIRRDDWRTTSDYDIVVSHYNEDLNIMRESIQSIRSGLPSTRTKRVIIYAKGPQDKDGLKELLDMSDEVVQIPNVGREGETYLSHIVRHYDTSSTNIARHTLFMQPHVAWDWVFLPRLEKVLDKDTGFLSFGPYISHTCGNDSHGQVHPRMSDIYSMFRMDLCPPEPVLGTWAGQFIVSRHRILENPKRAYANLRQKFHEPKNHWIFKEGWWNNEPSNPTLGHALERSWPMIFNCTDASMEKGCDEKDHNSHCQCSDE</sequence>
<dbReference type="PANTHER" id="PTHR37490:SF1">
    <property type="entry name" value="GLYCOSYLTRANSFERASE 2-LIKE DOMAIN-CONTAINING PROTEIN"/>
    <property type="match status" value="1"/>
</dbReference>
<feature type="transmembrane region" description="Helical" evidence="1">
    <location>
        <begin position="26"/>
        <end position="44"/>
    </location>
</feature>